<evidence type="ECO:0000259" key="1">
    <source>
        <dbReference type="PROSITE" id="PS51704"/>
    </source>
</evidence>
<dbReference type="OrthoDB" id="9787897at2"/>
<dbReference type="Pfam" id="PF03009">
    <property type="entry name" value="GDPD"/>
    <property type="match status" value="1"/>
</dbReference>
<name>A0A1M5V5A9_9BACT</name>
<dbReference type="Gene3D" id="3.20.20.190">
    <property type="entry name" value="Phosphatidylinositol (PI) phosphodiesterase"/>
    <property type="match status" value="1"/>
</dbReference>
<sequence>MVSNRRFLTKPLYIAHRGLSSRYPENTLAAFRAAIDAGAGMIELDVTLSRDRRLVVIHDSTVNRTTNGRGRVNTLTMAQLRRLDAGSWFAERFAGEPVPSLEQVLDAVGGKVLINIEIKPEAFEPRAPHDAVERQIVEMVTERQMAADVLISSFAWRVLARIRALSANLAIGLLSELPADERLLYWFRRLDGFSWHPDYRVVSRSQVEMLQGLGARVYPYTVGGRIDTMSLLAMGVDGLIVDDPRQMAA</sequence>
<accession>A0A1M5V5A9</accession>
<dbReference type="InterPro" id="IPR017946">
    <property type="entry name" value="PLC-like_Pdiesterase_TIM-brl"/>
</dbReference>
<organism evidence="2 3">
    <name type="scientific">Desulfofustis glycolicus DSM 9705</name>
    <dbReference type="NCBI Taxonomy" id="1121409"/>
    <lineage>
        <taxon>Bacteria</taxon>
        <taxon>Pseudomonadati</taxon>
        <taxon>Thermodesulfobacteriota</taxon>
        <taxon>Desulfobulbia</taxon>
        <taxon>Desulfobulbales</taxon>
        <taxon>Desulfocapsaceae</taxon>
        <taxon>Desulfofustis</taxon>
    </lineage>
</organism>
<keyword evidence="3" id="KW-1185">Reference proteome</keyword>
<protein>
    <submittedName>
        <fullName evidence="2">Glycerophosphoryl diester phosphodiesterase</fullName>
    </submittedName>
</protein>
<reference evidence="2 3" key="1">
    <citation type="submission" date="2016-11" db="EMBL/GenBank/DDBJ databases">
        <authorList>
            <person name="Jaros S."/>
            <person name="Januszkiewicz K."/>
            <person name="Wedrychowicz H."/>
        </authorList>
    </citation>
    <scope>NUCLEOTIDE SEQUENCE [LARGE SCALE GENOMIC DNA]</scope>
    <source>
        <strain evidence="2 3">DSM 9705</strain>
    </source>
</reference>
<dbReference type="GO" id="GO:0008081">
    <property type="term" value="F:phosphoric diester hydrolase activity"/>
    <property type="evidence" value="ECO:0007669"/>
    <property type="project" value="InterPro"/>
</dbReference>
<dbReference type="GO" id="GO:0006629">
    <property type="term" value="P:lipid metabolic process"/>
    <property type="evidence" value="ECO:0007669"/>
    <property type="project" value="InterPro"/>
</dbReference>
<proteinExistence type="predicted"/>
<dbReference type="PROSITE" id="PS51704">
    <property type="entry name" value="GP_PDE"/>
    <property type="match status" value="1"/>
</dbReference>
<feature type="domain" description="GP-PDE" evidence="1">
    <location>
        <begin position="11"/>
        <end position="249"/>
    </location>
</feature>
<dbReference type="STRING" id="1121409.SAMN02745124_01497"/>
<dbReference type="PANTHER" id="PTHR46211">
    <property type="entry name" value="GLYCEROPHOSPHORYL DIESTER PHOSPHODIESTERASE"/>
    <property type="match status" value="1"/>
</dbReference>
<dbReference type="SUPFAM" id="SSF51695">
    <property type="entry name" value="PLC-like phosphodiesterases"/>
    <property type="match status" value="1"/>
</dbReference>
<dbReference type="RefSeq" id="WP_073374818.1">
    <property type="nucleotide sequence ID" value="NZ_FQXS01000007.1"/>
</dbReference>
<evidence type="ECO:0000313" key="3">
    <source>
        <dbReference type="Proteomes" id="UP000184139"/>
    </source>
</evidence>
<dbReference type="Proteomes" id="UP000184139">
    <property type="component" value="Unassembled WGS sequence"/>
</dbReference>
<dbReference type="EMBL" id="FQXS01000007">
    <property type="protein sequence ID" value="SHH70411.1"/>
    <property type="molecule type" value="Genomic_DNA"/>
</dbReference>
<evidence type="ECO:0000313" key="2">
    <source>
        <dbReference type="EMBL" id="SHH70411.1"/>
    </source>
</evidence>
<gene>
    <name evidence="2" type="ORF">SAMN02745124_01497</name>
</gene>
<dbReference type="PANTHER" id="PTHR46211:SF1">
    <property type="entry name" value="GLYCEROPHOSPHODIESTER PHOSPHODIESTERASE, CYTOPLASMIC"/>
    <property type="match status" value="1"/>
</dbReference>
<dbReference type="InterPro" id="IPR030395">
    <property type="entry name" value="GP_PDE_dom"/>
</dbReference>
<dbReference type="AlphaFoldDB" id="A0A1M5V5A9"/>